<evidence type="ECO:0000256" key="4">
    <source>
        <dbReference type="ARBA" id="ARBA00022729"/>
    </source>
</evidence>
<evidence type="ECO:0000313" key="8">
    <source>
        <dbReference type="EMBL" id="KAG2228318.1"/>
    </source>
</evidence>
<dbReference type="InterPro" id="IPR036881">
    <property type="entry name" value="Glyco_hydro_3_C_sf"/>
</dbReference>
<dbReference type="Pfam" id="PF01915">
    <property type="entry name" value="Glyco_hydro_3_C"/>
    <property type="match status" value="1"/>
</dbReference>
<dbReference type="AlphaFoldDB" id="A0A8H7SH30"/>
<dbReference type="Pfam" id="PF14310">
    <property type="entry name" value="Fn3-like"/>
    <property type="match status" value="1"/>
</dbReference>
<dbReference type="InterPro" id="IPR017853">
    <property type="entry name" value="GH"/>
</dbReference>
<dbReference type="Gene3D" id="3.40.50.1700">
    <property type="entry name" value="Glycoside hydrolase family 3 C-terminal domain"/>
    <property type="match status" value="1"/>
</dbReference>
<dbReference type="SUPFAM" id="SSF52279">
    <property type="entry name" value="Beta-D-glucan exohydrolase, C-terminal domain"/>
    <property type="match status" value="1"/>
</dbReference>
<dbReference type="PANTHER" id="PTHR30620:SF16">
    <property type="entry name" value="LYSOSOMAL BETA GLUCOSIDASE"/>
    <property type="match status" value="1"/>
</dbReference>
<dbReference type="InterPro" id="IPR036962">
    <property type="entry name" value="Glyco_hydro_3_N_sf"/>
</dbReference>
<evidence type="ECO:0000313" key="9">
    <source>
        <dbReference type="Proteomes" id="UP000646827"/>
    </source>
</evidence>
<evidence type="ECO:0000256" key="6">
    <source>
        <dbReference type="ARBA" id="ARBA00023295"/>
    </source>
</evidence>
<reference evidence="8 9" key="1">
    <citation type="submission" date="2020-12" db="EMBL/GenBank/DDBJ databases">
        <title>Metabolic potential, ecology and presence of endohyphal bacteria is reflected in genomic diversity of Mucoromycotina.</title>
        <authorList>
            <person name="Muszewska A."/>
            <person name="Okrasinska A."/>
            <person name="Steczkiewicz K."/>
            <person name="Drgas O."/>
            <person name="Orlowska M."/>
            <person name="Perlinska-Lenart U."/>
            <person name="Aleksandrzak-Piekarczyk T."/>
            <person name="Szatraj K."/>
            <person name="Zielenkiewicz U."/>
            <person name="Pilsyk S."/>
            <person name="Malc E."/>
            <person name="Mieczkowski P."/>
            <person name="Kruszewska J.S."/>
            <person name="Biernat P."/>
            <person name="Pawlowska J."/>
        </authorList>
    </citation>
    <scope>NUCLEOTIDE SEQUENCE [LARGE SCALE GENOMIC DNA]</scope>
    <source>
        <strain evidence="8 9">CBS 142.35</strain>
    </source>
</reference>
<dbReference type="SMART" id="SM01217">
    <property type="entry name" value="Fn3_like"/>
    <property type="match status" value="1"/>
</dbReference>
<dbReference type="InterPro" id="IPR002772">
    <property type="entry name" value="Glyco_hydro_3_C"/>
</dbReference>
<dbReference type="Pfam" id="PF00933">
    <property type="entry name" value="Glyco_hydro_3"/>
    <property type="match status" value="1"/>
</dbReference>
<dbReference type="PANTHER" id="PTHR30620">
    <property type="entry name" value="PERIPLASMIC BETA-GLUCOSIDASE-RELATED"/>
    <property type="match status" value="1"/>
</dbReference>
<dbReference type="PRINTS" id="PR00133">
    <property type="entry name" value="GLHYDRLASE3"/>
</dbReference>
<keyword evidence="4" id="KW-0732">Signal</keyword>
<evidence type="ECO:0000256" key="2">
    <source>
        <dbReference type="ARBA" id="ARBA00005336"/>
    </source>
</evidence>
<protein>
    <recommendedName>
        <fullName evidence="3">beta-glucosidase</fullName>
        <ecNumber evidence="3">3.2.1.21</ecNumber>
    </recommendedName>
</protein>
<comment type="similarity">
    <text evidence="2">Belongs to the glycosyl hydrolase 3 family.</text>
</comment>
<dbReference type="InterPro" id="IPR013783">
    <property type="entry name" value="Ig-like_fold"/>
</dbReference>
<comment type="catalytic activity">
    <reaction evidence="1">
        <text>Hydrolysis of terminal, non-reducing beta-D-glucosyl residues with release of beta-D-glucose.</text>
        <dbReference type="EC" id="3.2.1.21"/>
    </reaction>
</comment>
<feature type="domain" description="Fibronectin type III-like" evidence="7">
    <location>
        <begin position="553"/>
        <end position="624"/>
    </location>
</feature>
<keyword evidence="9" id="KW-1185">Reference proteome</keyword>
<dbReference type="Proteomes" id="UP000646827">
    <property type="component" value="Unassembled WGS sequence"/>
</dbReference>
<organism evidence="8 9">
    <name type="scientific">Circinella minor</name>
    <dbReference type="NCBI Taxonomy" id="1195481"/>
    <lineage>
        <taxon>Eukaryota</taxon>
        <taxon>Fungi</taxon>
        <taxon>Fungi incertae sedis</taxon>
        <taxon>Mucoromycota</taxon>
        <taxon>Mucoromycotina</taxon>
        <taxon>Mucoromycetes</taxon>
        <taxon>Mucorales</taxon>
        <taxon>Lichtheimiaceae</taxon>
        <taxon>Circinella</taxon>
    </lineage>
</organism>
<evidence type="ECO:0000256" key="5">
    <source>
        <dbReference type="ARBA" id="ARBA00022801"/>
    </source>
</evidence>
<sequence>MKFTTIFGHGINIGASFNPKLAYETAVVTARETRAANVHWTFAPVLDIPTNKQWARVYENFGEDPYMSGIMGAAAIRGYQGKYKSDRTKVAATMKHFIAYGAPHSGQDRDSTIVSDRTIHDYFMPGFQEAVDAGVATTMESYIDVNGEPVVASHYYLQELLREQLKFKGMLVTDWAEIANLYTTHKIAASHRDAVRLSINSTSVDMSMVPTDVIFFDELKQLVLDNVIDVSRVDESAGRLLQLKKDLGLLEPEGWKVDPSLEIGLPEDVELAREVARDSITLLKNENNVLPLNKEKTKRVLVVGPTVDTLSHLAGGWTIYWQGATDDGWQGNASDEQFYSNGTTIYNGIRSAAPEGTTVDYMPSFDVEGNDINMNAIMTSADDYDVIVVGIGERTYAELPGNIHDIRLPEGQMSYVKKLANTGKPIVSVVVEGRPRVLQSIVDDSDALVQAYLPGPWGGHAIGEILFGKVNPSGRLPYTYPKNSGDMNVNYWRQANDVWDPLYEFGHGLSYSKFTYGNISLTQEENVSAILEPGKTRTVSVQVTNEGPYDGSETVLMYIHQPVRLITPPAKLLKGFEKIQLTVGESKTVEFEVGADMFRYTGLDNTPRGTIDPGPVKVLIGDQEFDFEIRI</sequence>
<evidence type="ECO:0000256" key="1">
    <source>
        <dbReference type="ARBA" id="ARBA00000448"/>
    </source>
</evidence>
<keyword evidence="6" id="KW-0326">Glycosidase</keyword>
<dbReference type="Gene3D" id="2.60.40.10">
    <property type="entry name" value="Immunoglobulins"/>
    <property type="match status" value="1"/>
</dbReference>
<proteinExistence type="inferred from homology"/>
<dbReference type="EC" id="3.2.1.21" evidence="3"/>
<gene>
    <name evidence="8" type="ORF">INT45_011110</name>
</gene>
<dbReference type="InterPro" id="IPR051915">
    <property type="entry name" value="Cellulose_Degrad_GH3"/>
</dbReference>
<keyword evidence="5" id="KW-0378">Hydrolase</keyword>
<accession>A0A8H7SH30</accession>
<name>A0A8H7SH30_9FUNG</name>
<dbReference type="GO" id="GO:0008422">
    <property type="term" value="F:beta-glucosidase activity"/>
    <property type="evidence" value="ECO:0007669"/>
    <property type="project" value="UniProtKB-EC"/>
</dbReference>
<comment type="caution">
    <text evidence="8">The sequence shown here is derived from an EMBL/GenBank/DDBJ whole genome shotgun (WGS) entry which is preliminary data.</text>
</comment>
<dbReference type="GO" id="GO:0009251">
    <property type="term" value="P:glucan catabolic process"/>
    <property type="evidence" value="ECO:0007669"/>
    <property type="project" value="TreeGrafter"/>
</dbReference>
<dbReference type="OrthoDB" id="416222at2759"/>
<dbReference type="EMBL" id="JAEPRB010000001">
    <property type="protein sequence ID" value="KAG2228318.1"/>
    <property type="molecule type" value="Genomic_DNA"/>
</dbReference>
<dbReference type="InterPro" id="IPR001764">
    <property type="entry name" value="Glyco_hydro_3_N"/>
</dbReference>
<dbReference type="InterPro" id="IPR026891">
    <property type="entry name" value="Fn3-like"/>
</dbReference>
<evidence type="ECO:0000259" key="7">
    <source>
        <dbReference type="SMART" id="SM01217"/>
    </source>
</evidence>
<evidence type="ECO:0000256" key="3">
    <source>
        <dbReference type="ARBA" id="ARBA00012744"/>
    </source>
</evidence>
<dbReference type="Gene3D" id="3.20.20.300">
    <property type="entry name" value="Glycoside hydrolase, family 3, N-terminal domain"/>
    <property type="match status" value="1"/>
</dbReference>
<dbReference type="SUPFAM" id="SSF51445">
    <property type="entry name" value="(Trans)glycosidases"/>
    <property type="match status" value="1"/>
</dbReference>